<evidence type="ECO:0000256" key="12">
    <source>
        <dbReference type="ARBA" id="ARBA00023180"/>
    </source>
</evidence>
<evidence type="ECO:0000313" key="14">
    <source>
        <dbReference type="EMBL" id="KZC12802.1"/>
    </source>
</evidence>
<keyword evidence="11" id="KW-0408">Iron</keyword>
<dbReference type="PANTHER" id="PTHR14049">
    <property type="entry name" value="LEPRECAN 1"/>
    <property type="match status" value="1"/>
</dbReference>
<organism evidence="14 15">
    <name type="scientific">Dufourea novaeangliae</name>
    <name type="common">Sweat bee</name>
    <dbReference type="NCBI Taxonomy" id="178035"/>
    <lineage>
        <taxon>Eukaryota</taxon>
        <taxon>Metazoa</taxon>
        <taxon>Ecdysozoa</taxon>
        <taxon>Arthropoda</taxon>
        <taxon>Hexapoda</taxon>
        <taxon>Insecta</taxon>
        <taxon>Pterygota</taxon>
        <taxon>Neoptera</taxon>
        <taxon>Endopterygota</taxon>
        <taxon>Hymenoptera</taxon>
        <taxon>Apocrita</taxon>
        <taxon>Aculeata</taxon>
        <taxon>Apoidea</taxon>
        <taxon>Anthophila</taxon>
        <taxon>Halictidae</taxon>
        <taxon>Rophitinae</taxon>
        <taxon>Dufourea</taxon>
    </lineage>
</organism>
<sequence length="265" mass="30600">QHRVRDDVYLVAEEKQLDGKNRYVADGFLNSTECEHLMQLASMTAVEGDGYSEYKSPHSMHERFEGITVGRVALMVYFGSIEAKRLRQLLEKTEEVRHHVERYFALDRPLYITYTHLVCRTALPDSPMDRDDLSHEVHADNCLLTDEGTCVRESPAYVWRDYSAILYLNEDFHGGEFFFAKDRTIREADSLVTPRCGRMVAFSAGGENLHGVRGVLQGRRCALALWFTQNRTYTEYERILAEAILERVHSVGSVEQEEEDRMPLR</sequence>
<dbReference type="PANTHER" id="PTHR14049:SF9">
    <property type="entry name" value="PROCOLLAGEN-PROLINE 3-DIOXYGENASE"/>
    <property type="match status" value="1"/>
</dbReference>
<evidence type="ECO:0000256" key="9">
    <source>
        <dbReference type="ARBA" id="ARBA00022964"/>
    </source>
</evidence>
<evidence type="ECO:0000256" key="3">
    <source>
        <dbReference type="ARBA" id="ARBA00006487"/>
    </source>
</evidence>
<dbReference type="InterPro" id="IPR005123">
    <property type="entry name" value="Oxoglu/Fe-dep_dioxygenase_dom"/>
</dbReference>
<dbReference type="GO" id="GO:0031418">
    <property type="term" value="F:L-ascorbic acid binding"/>
    <property type="evidence" value="ECO:0007669"/>
    <property type="project" value="InterPro"/>
</dbReference>
<evidence type="ECO:0000256" key="8">
    <source>
        <dbReference type="ARBA" id="ARBA00022824"/>
    </source>
</evidence>
<evidence type="ECO:0000256" key="1">
    <source>
        <dbReference type="ARBA" id="ARBA00001961"/>
    </source>
</evidence>
<dbReference type="Proteomes" id="UP000076502">
    <property type="component" value="Unassembled WGS sequence"/>
</dbReference>
<dbReference type="Pfam" id="PF13640">
    <property type="entry name" value="2OG-FeII_Oxy_3"/>
    <property type="match status" value="1"/>
</dbReference>
<dbReference type="EMBL" id="KQ434977">
    <property type="protein sequence ID" value="KZC12802.1"/>
    <property type="molecule type" value="Genomic_DNA"/>
</dbReference>
<feature type="non-terminal residue" evidence="14">
    <location>
        <position position="1"/>
    </location>
</feature>
<evidence type="ECO:0000313" key="15">
    <source>
        <dbReference type="Proteomes" id="UP000076502"/>
    </source>
</evidence>
<dbReference type="SMART" id="SM00702">
    <property type="entry name" value="P4Hc"/>
    <property type="match status" value="1"/>
</dbReference>
<protein>
    <recommendedName>
        <fullName evidence="4">procollagen-proline 3-dioxygenase</fullName>
        <ecNumber evidence="4">1.14.11.7</ecNumber>
    </recommendedName>
</protein>
<keyword evidence="10" id="KW-0560">Oxidoreductase</keyword>
<dbReference type="InterPro" id="IPR006620">
    <property type="entry name" value="Pro_4_hyd_alph"/>
</dbReference>
<comment type="similarity">
    <text evidence="3">Belongs to the leprecan family.</text>
</comment>
<proteinExistence type="inferred from homology"/>
<dbReference type="OrthoDB" id="8517835at2759"/>
<evidence type="ECO:0000256" key="7">
    <source>
        <dbReference type="ARBA" id="ARBA00022737"/>
    </source>
</evidence>
<keyword evidence="9" id="KW-0223">Dioxygenase</keyword>
<evidence type="ECO:0000256" key="10">
    <source>
        <dbReference type="ARBA" id="ARBA00023002"/>
    </source>
</evidence>
<keyword evidence="5" id="KW-0479">Metal-binding</keyword>
<evidence type="ECO:0000259" key="13">
    <source>
        <dbReference type="PROSITE" id="PS51471"/>
    </source>
</evidence>
<dbReference type="InterPro" id="IPR039575">
    <property type="entry name" value="P3H"/>
</dbReference>
<dbReference type="EC" id="1.14.11.7" evidence="4"/>
<evidence type="ECO:0000256" key="4">
    <source>
        <dbReference type="ARBA" id="ARBA00012262"/>
    </source>
</evidence>
<dbReference type="InterPro" id="IPR044862">
    <property type="entry name" value="Pro_4_hyd_alph_FE2OG_OXY"/>
</dbReference>
<reference evidence="14 15" key="1">
    <citation type="submission" date="2015-07" db="EMBL/GenBank/DDBJ databases">
        <title>The genome of Dufourea novaeangliae.</title>
        <authorList>
            <person name="Pan H."/>
            <person name="Kapheim K."/>
        </authorList>
    </citation>
    <scope>NUCLEOTIDE SEQUENCE [LARGE SCALE GENOMIC DNA]</scope>
    <source>
        <strain evidence="14">0120121106</strain>
        <tissue evidence="14">Whole body</tissue>
    </source>
</reference>
<evidence type="ECO:0000256" key="2">
    <source>
        <dbReference type="ARBA" id="ARBA00001962"/>
    </source>
</evidence>
<keyword evidence="8" id="KW-0256">Endoplasmic reticulum</keyword>
<keyword evidence="7" id="KW-0677">Repeat</keyword>
<evidence type="ECO:0000256" key="11">
    <source>
        <dbReference type="ARBA" id="ARBA00023004"/>
    </source>
</evidence>
<dbReference type="GO" id="GO:0032963">
    <property type="term" value="P:collagen metabolic process"/>
    <property type="evidence" value="ECO:0007669"/>
    <property type="project" value="InterPro"/>
</dbReference>
<keyword evidence="15" id="KW-1185">Reference proteome</keyword>
<feature type="domain" description="Fe2OG dioxygenase" evidence="13">
    <location>
        <begin position="115"/>
        <end position="229"/>
    </location>
</feature>
<dbReference type="GO" id="GO:0005506">
    <property type="term" value="F:iron ion binding"/>
    <property type="evidence" value="ECO:0007669"/>
    <property type="project" value="InterPro"/>
</dbReference>
<evidence type="ECO:0000256" key="5">
    <source>
        <dbReference type="ARBA" id="ARBA00022723"/>
    </source>
</evidence>
<dbReference type="FunFam" id="2.60.120.620:FF:000003">
    <property type="entry name" value="Prolyl 3-hydroxylase 2"/>
    <property type="match status" value="1"/>
</dbReference>
<name>A0A154PLT0_DUFNO</name>
<comment type="cofactor">
    <cofactor evidence="1">
        <name>L-ascorbate</name>
        <dbReference type="ChEBI" id="CHEBI:38290"/>
    </cofactor>
</comment>
<keyword evidence="6" id="KW-0732">Signal</keyword>
<dbReference type="Gene3D" id="2.60.120.620">
    <property type="entry name" value="q2cbj1_9rhob like domain"/>
    <property type="match status" value="1"/>
</dbReference>
<dbReference type="PROSITE" id="PS51471">
    <property type="entry name" value="FE2OG_OXY"/>
    <property type="match status" value="1"/>
</dbReference>
<accession>A0A154PLT0</accession>
<gene>
    <name evidence="14" type="ORF">WN55_04319</name>
</gene>
<dbReference type="AlphaFoldDB" id="A0A154PLT0"/>
<dbReference type="STRING" id="178035.A0A154PLT0"/>
<evidence type="ECO:0000256" key="6">
    <source>
        <dbReference type="ARBA" id="ARBA00022729"/>
    </source>
</evidence>
<comment type="cofactor">
    <cofactor evidence="2">
        <name>Fe cation</name>
        <dbReference type="ChEBI" id="CHEBI:24875"/>
    </cofactor>
</comment>
<feature type="non-terminal residue" evidence="14">
    <location>
        <position position="265"/>
    </location>
</feature>
<dbReference type="GO" id="GO:0019797">
    <property type="term" value="F:procollagen-proline 3-dioxygenase activity"/>
    <property type="evidence" value="ECO:0007669"/>
    <property type="project" value="UniProtKB-EC"/>
</dbReference>
<keyword evidence="12" id="KW-0325">Glycoprotein</keyword>